<sequence length="328" mass="36277">MTILVTGAAGFIGSHVAAALLDRGESVLGIDNLNDYYAVALKEARLARLTGRPGFRFIRADISDRATVEGLWPQFGDVTGVVHLAAQPGVRYSIENPYAYVDANVTGQVTLLEAARRMPDLRHFVYASTSSVYGANRKMPFSVEDRVDSPVSVYAATKKAAEMLAFTYSHLYQLPMTGLRFFTVYGPWSRPDMATWLFADAITAGRPIRVFNGGKMKRDFTYIDDIVSGVLAALDRPAPVDAETGAPHRVFNLGNNRCEELMRFITVLEQAFGREAVKVMEPMQAGDVPETAADIELSRQVLGFEPKTPIEIGLPRFVEWYKGYHGIR</sequence>
<dbReference type="EMBL" id="FXAK01000007">
    <property type="protein sequence ID" value="SMF81408.1"/>
    <property type="molecule type" value="Genomic_DNA"/>
</dbReference>
<evidence type="ECO:0000313" key="4">
    <source>
        <dbReference type="Proteomes" id="UP000192936"/>
    </source>
</evidence>
<evidence type="ECO:0000313" key="3">
    <source>
        <dbReference type="EMBL" id="SMF81408.1"/>
    </source>
</evidence>
<proteinExistence type="predicted"/>
<dbReference type="RefSeq" id="WP_085089993.1">
    <property type="nucleotide sequence ID" value="NZ_FXAK01000007.1"/>
</dbReference>
<gene>
    <name evidence="3" type="ORF">SAMN02982917_5197</name>
</gene>
<keyword evidence="1" id="KW-0520">NAD</keyword>
<feature type="domain" description="NAD-dependent epimerase/dehydratase" evidence="2">
    <location>
        <begin position="3"/>
        <end position="242"/>
    </location>
</feature>
<dbReference type="Gene3D" id="3.40.50.720">
    <property type="entry name" value="NAD(P)-binding Rossmann-like Domain"/>
    <property type="match status" value="1"/>
</dbReference>
<dbReference type="Pfam" id="PF01370">
    <property type="entry name" value="Epimerase"/>
    <property type="match status" value="1"/>
</dbReference>
<organism evidence="3 4">
    <name type="scientific">Azospirillum oryzae</name>
    <dbReference type="NCBI Taxonomy" id="286727"/>
    <lineage>
        <taxon>Bacteria</taxon>
        <taxon>Pseudomonadati</taxon>
        <taxon>Pseudomonadota</taxon>
        <taxon>Alphaproteobacteria</taxon>
        <taxon>Rhodospirillales</taxon>
        <taxon>Azospirillaceae</taxon>
        <taxon>Azospirillum</taxon>
    </lineage>
</organism>
<dbReference type="InterPro" id="IPR036291">
    <property type="entry name" value="NAD(P)-bd_dom_sf"/>
</dbReference>
<protein>
    <submittedName>
        <fullName evidence="3">UDP-glucuronate 4-epimerase</fullName>
    </submittedName>
</protein>
<evidence type="ECO:0000259" key="2">
    <source>
        <dbReference type="Pfam" id="PF01370"/>
    </source>
</evidence>
<dbReference type="OrthoDB" id="9801785at2"/>
<dbReference type="InterPro" id="IPR001509">
    <property type="entry name" value="Epimerase_deHydtase"/>
</dbReference>
<dbReference type="Proteomes" id="UP000192936">
    <property type="component" value="Unassembled WGS sequence"/>
</dbReference>
<reference evidence="3 4" key="1">
    <citation type="submission" date="2017-04" db="EMBL/GenBank/DDBJ databases">
        <authorList>
            <person name="Afonso C.L."/>
            <person name="Miller P.J."/>
            <person name="Scott M.A."/>
            <person name="Spackman E."/>
            <person name="Goraichik I."/>
            <person name="Dimitrov K.M."/>
            <person name="Suarez D.L."/>
            <person name="Swayne D.E."/>
        </authorList>
    </citation>
    <scope>NUCLEOTIDE SEQUENCE [LARGE SCALE GENOMIC DNA]</scope>
    <source>
        <strain evidence="3 4">A2P</strain>
    </source>
</reference>
<accession>A0A1X7H803</accession>
<evidence type="ECO:0000256" key="1">
    <source>
        <dbReference type="ARBA" id="ARBA00023027"/>
    </source>
</evidence>
<dbReference type="PRINTS" id="PR01713">
    <property type="entry name" value="NUCEPIMERASE"/>
</dbReference>
<dbReference type="SUPFAM" id="SSF51735">
    <property type="entry name" value="NAD(P)-binding Rossmann-fold domains"/>
    <property type="match status" value="1"/>
</dbReference>
<dbReference type="AlphaFoldDB" id="A0A1X7H803"/>
<dbReference type="PANTHER" id="PTHR43574">
    <property type="entry name" value="EPIMERASE-RELATED"/>
    <property type="match status" value="1"/>
</dbReference>
<dbReference type="STRING" id="286727.SAMN02982917_5197"/>
<name>A0A1X7H803_9PROT</name>